<dbReference type="Pfam" id="PF21394">
    <property type="entry name" value="Beta-ketacyl_N"/>
    <property type="match status" value="1"/>
</dbReference>
<dbReference type="SMART" id="SM00822">
    <property type="entry name" value="PKS_KR"/>
    <property type="match status" value="1"/>
</dbReference>
<name>D0LS43_HALO1</name>
<dbReference type="InterPro" id="IPR014030">
    <property type="entry name" value="Ketoacyl_synth_N"/>
</dbReference>
<dbReference type="InterPro" id="IPR049900">
    <property type="entry name" value="PKS_mFAS_DH"/>
</dbReference>
<dbReference type="SMART" id="SM01294">
    <property type="entry name" value="PKS_PP_betabranch"/>
    <property type="match status" value="1"/>
</dbReference>
<dbReference type="PROSITE" id="PS50075">
    <property type="entry name" value="CARRIER"/>
    <property type="match status" value="1"/>
</dbReference>
<dbReference type="InterPro" id="IPR006162">
    <property type="entry name" value="Ppantetheine_attach_site"/>
</dbReference>
<keyword evidence="2" id="KW-0597">Phosphoprotein</keyword>
<dbReference type="InterPro" id="IPR057326">
    <property type="entry name" value="KR_dom"/>
</dbReference>
<dbReference type="EMBL" id="CP001804">
    <property type="protein sequence ID" value="ACY13740.1"/>
    <property type="molecule type" value="Genomic_DNA"/>
</dbReference>
<dbReference type="InterPro" id="IPR049552">
    <property type="entry name" value="PKS_DH_N"/>
</dbReference>
<evidence type="ECO:0000256" key="5">
    <source>
        <dbReference type="PROSITE-ProRule" id="PRU01363"/>
    </source>
</evidence>
<dbReference type="GO" id="GO:0031177">
    <property type="term" value="F:phosphopantetheine binding"/>
    <property type="evidence" value="ECO:0007669"/>
    <property type="project" value="InterPro"/>
</dbReference>
<gene>
    <name evidence="11" type="primary">hliG</name>
    <name evidence="10" type="ordered locus">Hoch_1173</name>
</gene>
<dbReference type="SUPFAM" id="SSF55048">
    <property type="entry name" value="Probable ACP-binding domain of malonyl-CoA ACP transacylase"/>
    <property type="match status" value="1"/>
</dbReference>
<dbReference type="InterPro" id="IPR001227">
    <property type="entry name" value="Ac_transferase_dom_sf"/>
</dbReference>
<dbReference type="InterPro" id="IPR016039">
    <property type="entry name" value="Thiolase-like"/>
</dbReference>
<dbReference type="Proteomes" id="UP000001880">
    <property type="component" value="Chromosome"/>
</dbReference>
<dbReference type="Gene3D" id="3.40.366.10">
    <property type="entry name" value="Malonyl-Coenzyme A Acyl Carrier Protein, domain 2"/>
    <property type="match status" value="1"/>
</dbReference>
<dbReference type="Pfam" id="PF14765">
    <property type="entry name" value="PS-DH"/>
    <property type="match status" value="1"/>
</dbReference>
<dbReference type="GO" id="GO:0004312">
    <property type="term" value="F:fatty acid synthase activity"/>
    <property type="evidence" value="ECO:0007669"/>
    <property type="project" value="TreeGrafter"/>
</dbReference>
<evidence type="ECO:0000313" key="11">
    <source>
        <dbReference type="EMBL" id="AMM72008.1"/>
    </source>
</evidence>
<dbReference type="HOGENOM" id="CLU_000022_35_2_7"/>
<feature type="domain" description="Ketosynthase family 3 (KS3)" evidence="8">
    <location>
        <begin position="35"/>
        <end position="458"/>
    </location>
</feature>
<sequence length="1966" mass="211900">MSTTPNAKNAQLLQQAALKLQQLQGRIRELEGARNEPIAIVGAGCRFPGGCHDLDSYWQFLSDGGDGVVEVPAERWDVDAYYDENPQTPGKTNTRRAGFLGEVDRFDSYFFGISPRESMSMDPQQRLFLEVAWEALEHAGLPAEAVRGSSTGVFVGAFSNDYQLMQFADPEEIDVYSNSGTGCAISGRLSYFLDLHGPCVAVDTACSSSLTAIHLACQSLRSGESKRAIAGGINLMLSPLSTVALSKLQALSPDGRCKAFDASADGMGRGEGCGVVVLERLSDALAAGRTIHALIRGSAVNQDGRSSSFTSPNALAQREVIRQALDNARVAPDAVSYIEAHGTGTSLGDPLEFDALTAIYGRSDDAQRCGVGSVKTNFGHLEAAAGMAGLLKLVCALEHQTIPAHLHFETLNPHIPLRDTRFFIPTETQPWRANGDSLIGAVSSFGLNGSNAHIVLEQAPAAPERAEAATDAAETASQQTSQSHIAPASELTAQPYILPLSARSPEALRDLAGRYRDLCRTASAASGSQAHSVRDLCWSASTQRSHLEHRLTVLGSSFAEFDEALGKFARGDEQDARILSSERAELERRHGVAYVFAPHGSQWVGLGRDLVGAHAPSEIRRIVQPQLERCAELMKHHVPWSLFDHLLGDDDAWLEDVAIFQPVLFALHMSLAALYQHWGVEADAVIGHSMGEIGAACFAGALSLEDAVRITCRRSALLRQTAGQGAMGVVELSMEAAREAIRGYEDRLAIAVNNSPRSTVLSGDPDALEAVFETLLERGVFCGWGVANVASHSPLMDQLSTELARELDDIRPAAPTLPIYSTVLGKRLPAETSLGARYWYDNLREPVLFANAVGTMLADGYDTFIELSAHPISQPALEDLFRHHKQPALAVSSMHREQPTALLRSVAQLYVHGRAVDLPKQYAAPARSVPLPSYPWQRERYWLAPRRTQPTRARASAGQRGAGHPFVRAHYEASMPAGAHYFDIELNTPELSYLEDHTVQDMAVVPAASYLEMALAGARRVFGPGAHRLQQVTFHKLLIASGDDTQSVQLALTPVANEDGKTSGTSLSFRVSSRRNQSASGDAATPWTMHVEGVIEKVAADAEQPANTTAPALLRQKLGTEFDEQAYHDAVAERGVHFGERFRAIRQVWRDPRELLTRIELPLDLHSEVAAYHMHPVYLDACFQGLGLLALLPGGEDGAHDGLFLPVGLESLQVHAPVDLSDDEPRVYFGHAVIDAPSDAQGESTGFQGDVTLVDADGRILVEARGLSYQRFDDSLADHAEQSFYRVEWQLLDPTRVPASEAEGSPEQDAAAGGYLLLLPAAGDRDNAPPPAALDALREQLGADGSRCVSVTPGDSFALAGPEHYTVNPGSVDDFRRLFREAFGDERACRAVAFLWSLATPAPPPDVDALREAQSQGLLAVLHLVQALAGLGSRRPPRLLLVTGGVHHLECDADASSVSHSPIWGIGRTISHEFPEFRCTRIDVEVDFGRSDDAEASIAALARELRHPCGDDQLVMRAGAMYGARLRMWKPAQDAPESAALSADGTYLITGGTSGIGLELARWLVDRGVRHLVLASRSGGSDEARAVIDDMRARGAEVAIERVDIGDRESVAAMMERIDANMPPLRGLMHSAVVVDDGILLHLDADRFRPVLASKMEGAWLLHEHTRTRSLDFFVLFSSGNSLLGSPGEGSYAAANAFVDALAHHRRSLGLPGMSINWGPWDQTGLGAALDKRSDRIVNRGITGVSVERGGEAFGRLLGCTAAGSGPTQVGVFHLDLRQWQQYYPRSAQSPLLSELAAATRTSAGRRGGGLRKRLVAAPAEEREALLAQGISRLIADVLRLELGRISPDTPLVALGFDSLMAVELRNLLEVQLDATLPVTLIWGYPTVAALTPHLLRRLNLAAEDGAPESDALSENQATEPPDAASPPPQGSRGSAMNETLDRLAELSDDGALEMLLRGTSEKARR</sequence>
<dbReference type="SUPFAM" id="SSF53901">
    <property type="entry name" value="Thiolase-like"/>
    <property type="match status" value="1"/>
</dbReference>
<dbReference type="InterPro" id="IPR013968">
    <property type="entry name" value="PKS_KR"/>
</dbReference>
<dbReference type="InterPro" id="IPR020807">
    <property type="entry name" value="PKS_DH"/>
</dbReference>
<dbReference type="Pfam" id="PF00698">
    <property type="entry name" value="Acyl_transf_1"/>
    <property type="match status" value="1"/>
</dbReference>
<dbReference type="PANTHER" id="PTHR43775">
    <property type="entry name" value="FATTY ACID SYNTHASE"/>
    <property type="match status" value="1"/>
</dbReference>
<dbReference type="SUPFAM" id="SSF51735">
    <property type="entry name" value="NAD(P)-binding Rossmann-fold domains"/>
    <property type="match status" value="2"/>
</dbReference>
<dbReference type="InterPro" id="IPR049551">
    <property type="entry name" value="PKS_DH_C"/>
</dbReference>
<dbReference type="Pfam" id="PF00550">
    <property type="entry name" value="PP-binding"/>
    <property type="match status" value="1"/>
</dbReference>
<dbReference type="InterPro" id="IPR036291">
    <property type="entry name" value="NAD(P)-bd_dom_sf"/>
</dbReference>
<dbReference type="SMART" id="SM00827">
    <property type="entry name" value="PKS_AT"/>
    <property type="match status" value="1"/>
</dbReference>
<dbReference type="Pfam" id="PF16197">
    <property type="entry name" value="KAsynt_C_assoc"/>
    <property type="match status" value="1"/>
</dbReference>
<dbReference type="InterPro" id="IPR036736">
    <property type="entry name" value="ACP-like_sf"/>
</dbReference>
<dbReference type="InterPro" id="IPR020841">
    <property type="entry name" value="PKS_Beta-ketoAc_synthase_dom"/>
</dbReference>
<dbReference type="KEGG" id="hoh:Hoch_1173"/>
<comment type="function">
    <text evidence="4">Involved in production of the polyketide antibiotic thailandamide.</text>
</comment>
<feature type="region of interest" description="Disordered" evidence="6">
    <location>
        <begin position="1906"/>
        <end position="1947"/>
    </location>
</feature>
<proteinExistence type="predicted"/>
<dbReference type="InterPro" id="IPR014031">
    <property type="entry name" value="Ketoacyl_synth_C"/>
</dbReference>
<accession>D0LS43</accession>
<feature type="active site" description="Proton acceptor; for dehydratase activity" evidence="5">
    <location>
        <position position="997"/>
    </location>
</feature>
<keyword evidence="3" id="KW-0808">Transferase</keyword>
<dbReference type="GO" id="GO:0004315">
    <property type="term" value="F:3-oxoacyl-[acyl-carrier-protein] synthase activity"/>
    <property type="evidence" value="ECO:0007669"/>
    <property type="project" value="InterPro"/>
</dbReference>
<organism evidence="10 12">
    <name type="scientific">Haliangium ochraceum (strain DSM 14365 / JCM 11303 / SMP-2)</name>
    <dbReference type="NCBI Taxonomy" id="502025"/>
    <lineage>
        <taxon>Bacteria</taxon>
        <taxon>Pseudomonadati</taxon>
        <taxon>Myxococcota</taxon>
        <taxon>Polyangia</taxon>
        <taxon>Haliangiales</taxon>
        <taxon>Kofleriaceae</taxon>
        <taxon>Haliangium</taxon>
    </lineage>
</organism>
<dbReference type="InterPro" id="IPR050091">
    <property type="entry name" value="PKS_NRPS_Biosynth_Enz"/>
</dbReference>
<keyword evidence="12" id="KW-1185">Reference proteome</keyword>
<dbReference type="SMART" id="SM00825">
    <property type="entry name" value="PKS_KS"/>
    <property type="match status" value="1"/>
</dbReference>
<dbReference type="InterPro" id="IPR018201">
    <property type="entry name" value="Ketoacyl_synth_AS"/>
</dbReference>
<reference evidence="10 12" key="1">
    <citation type="journal article" date="2010" name="Stand. Genomic Sci.">
        <title>Complete genome sequence of Haliangium ochraceum type strain (SMP-2).</title>
        <authorList>
            <consortium name="US DOE Joint Genome Institute (JGI-PGF)"/>
            <person name="Ivanova N."/>
            <person name="Daum C."/>
            <person name="Lang E."/>
            <person name="Abt B."/>
            <person name="Kopitz M."/>
            <person name="Saunders E."/>
            <person name="Lapidus A."/>
            <person name="Lucas S."/>
            <person name="Glavina Del Rio T."/>
            <person name="Nolan M."/>
            <person name="Tice H."/>
            <person name="Copeland A."/>
            <person name="Cheng J.F."/>
            <person name="Chen F."/>
            <person name="Bruce D."/>
            <person name="Goodwin L."/>
            <person name="Pitluck S."/>
            <person name="Mavromatis K."/>
            <person name="Pati A."/>
            <person name="Mikhailova N."/>
            <person name="Chen A."/>
            <person name="Palaniappan K."/>
            <person name="Land M."/>
            <person name="Hauser L."/>
            <person name="Chang Y.J."/>
            <person name="Jeffries C.D."/>
            <person name="Detter J.C."/>
            <person name="Brettin T."/>
            <person name="Rohde M."/>
            <person name="Goker M."/>
            <person name="Bristow J."/>
            <person name="Markowitz V."/>
            <person name="Eisen J.A."/>
            <person name="Hugenholtz P."/>
            <person name="Kyrpides N.C."/>
            <person name="Klenk H.P."/>
        </authorList>
    </citation>
    <scope>NUCLEOTIDE SEQUENCE [LARGE SCALE GENOMIC DNA]</scope>
    <source>
        <strain evidence="10">DSM 14365</strain>
        <strain evidence="12">DSM 14365 / CIP 107738 / JCM 11303 / AJ 13395 / SMP-2</strain>
    </source>
</reference>
<dbReference type="SMART" id="SM00823">
    <property type="entry name" value="PKS_PP"/>
    <property type="match status" value="1"/>
</dbReference>
<feature type="region of interest" description="Disordered" evidence="6">
    <location>
        <begin position="461"/>
        <end position="486"/>
    </location>
</feature>
<dbReference type="PROSITE" id="PS00012">
    <property type="entry name" value="PHOSPHOPANTETHEINE"/>
    <property type="match status" value="1"/>
</dbReference>
<dbReference type="Pfam" id="PF02801">
    <property type="entry name" value="Ketoacyl-synt_C"/>
    <property type="match status" value="1"/>
</dbReference>
<evidence type="ECO:0000313" key="10">
    <source>
        <dbReference type="EMBL" id="ACY13740.1"/>
    </source>
</evidence>
<dbReference type="CDD" id="cd08955">
    <property type="entry name" value="KR_2_FAS_SDR_x"/>
    <property type="match status" value="1"/>
</dbReference>
<dbReference type="InterPro" id="IPR020806">
    <property type="entry name" value="PKS_PP-bd"/>
</dbReference>
<feature type="active site" description="Proton donor; for dehydratase activity" evidence="5">
    <location>
        <position position="1180"/>
    </location>
</feature>
<evidence type="ECO:0000313" key="12">
    <source>
        <dbReference type="Proteomes" id="UP000001880"/>
    </source>
</evidence>
<keyword evidence="1" id="KW-0596">Phosphopantetheine</keyword>
<dbReference type="Pfam" id="PF00109">
    <property type="entry name" value="ketoacyl-synt"/>
    <property type="match status" value="1"/>
</dbReference>
<feature type="region of interest" description="C-terminal hotdog fold" evidence="5">
    <location>
        <begin position="1119"/>
        <end position="1278"/>
    </location>
</feature>
<evidence type="ECO:0000259" key="7">
    <source>
        <dbReference type="PROSITE" id="PS50075"/>
    </source>
</evidence>
<reference evidence="11" key="2">
    <citation type="journal article" date="2016" name="Sci. Rep.">
        <title>Heterologous Production of the Marine Myxobacterial Antibiotic Haliangicin and Its Unnatural Analogues Generated by Engineering of the Biochemical Pathway.</title>
        <authorList>
            <person name="Sun Y."/>
            <person name="Feng Z."/>
            <person name="Tomura T."/>
            <person name="Suzuki A."/>
            <person name="Miyano S."/>
            <person name="Tsuge T."/>
            <person name="Mori H."/>
            <person name="Suh J.W."/>
            <person name="Iizuka T."/>
            <person name="Fudou R."/>
            <person name="Ojika M."/>
        </authorList>
    </citation>
    <scope>NUCLEOTIDE SEQUENCE</scope>
    <source>
        <strain evidence="11">SMP-2</strain>
    </source>
</reference>
<dbReference type="PANTHER" id="PTHR43775:SF37">
    <property type="entry name" value="SI:DKEY-61P9.11"/>
    <property type="match status" value="1"/>
</dbReference>
<feature type="compositionally biased region" description="Low complexity" evidence="6">
    <location>
        <begin position="461"/>
        <end position="483"/>
    </location>
</feature>
<dbReference type="InterPro" id="IPR032821">
    <property type="entry name" value="PKS_assoc"/>
</dbReference>
<feature type="domain" description="PKS/mFAS DH" evidence="9">
    <location>
        <begin position="964"/>
        <end position="1278"/>
    </location>
</feature>
<evidence type="ECO:0000256" key="3">
    <source>
        <dbReference type="ARBA" id="ARBA00022679"/>
    </source>
</evidence>
<dbReference type="PROSITE" id="PS52019">
    <property type="entry name" value="PKS_MFAS_DH"/>
    <property type="match status" value="1"/>
</dbReference>
<dbReference type="InterPro" id="IPR016035">
    <property type="entry name" value="Acyl_Trfase/lysoPLipase"/>
</dbReference>
<evidence type="ECO:0000256" key="4">
    <source>
        <dbReference type="ARBA" id="ARBA00054155"/>
    </source>
</evidence>
<dbReference type="CDD" id="cd00833">
    <property type="entry name" value="PKS"/>
    <property type="match status" value="1"/>
</dbReference>
<dbReference type="GO" id="GO:0006633">
    <property type="term" value="P:fatty acid biosynthetic process"/>
    <property type="evidence" value="ECO:0007669"/>
    <property type="project" value="InterPro"/>
</dbReference>
<dbReference type="STRING" id="502025.Hoch_1173"/>
<dbReference type="Gene3D" id="3.40.47.10">
    <property type="match status" value="1"/>
</dbReference>
<dbReference type="InterPro" id="IPR042104">
    <property type="entry name" value="PKS_dehydratase_sf"/>
</dbReference>
<dbReference type="Gene3D" id="1.10.1200.10">
    <property type="entry name" value="ACP-like"/>
    <property type="match status" value="1"/>
</dbReference>
<dbReference type="Gene3D" id="3.30.70.3290">
    <property type="match status" value="1"/>
</dbReference>
<feature type="domain" description="Carrier" evidence="7">
    <location>
        <begin position="1818"/>
        <end position="1899"/>
    </location>
</feature>
<dbReference type="SMART" id="SM00826">
    <property type="entry name" value="PKS_DH"/>
    <property type="match status" value="1"/>
</dbReference>
<evidence type="ECO:0000256" key="2">
    <source>
        <dbReference type="ARBA" id="ARBA00022553"/>
    </source>
</evidence>
<dbReference type="SUPFAM" id="SSF52151">
    <property type="entry name" value="FabD/lysophospholipase-like"/>
    <property type="match status" value="1"/>
</dbReference>
<dbReference type="SUPFAM" id="SSF47336">
    <property type="entry name" value="ACP-like"/>
    <property type="match status" value="1"/>
</dbReference>
<dbReference type="Gene3D" id="3.40.50.720">
    <property type="entry name" value="NAD(P)-binding Rossmann-like Domain"/>
    <property type="match status" value="1"/>
</dbReference>
<dbReference type="PROSITE" id="PS52004">
    <property type="entry name" value="KS3_2"/>
    <property type="match status" value="1"/>
</dbReference>
<dbReference type="InterPro" id="IPR049490">
    <property type="entry name" value="C883_1060-like_KR_N"/>
</dbReference>
<dbReference type="eggNOG" id="COG3321">
    <property type="taxonomic scope" value="Bacteria"/>
</dbReference>
<dbReference type="EMBL" id="KU523544">
    <property type="protein sequence ID" value="AMM72008.1"/>
    <property type="molecule type" value="Genomic_DNA"/>
</dbReference>
<evidence type="ECO:0000259" key="9">
    <source>
        <dbReference type="PROSITE" id="PS52019"/>
    </source>
</evidence>
<evidence type="ECO:0000259" key="8">
    <source>
        <dbReference type="PROSITE" id="PS52004"/>
    </source>
</evidence>
<dbReference type="Gene3D" id="3.10.129.110">
    <property type="entry name" value="Polyketide synthase dehydratase"/>
    <property type="match status" value="1"/>
</dbReference>
<feature type="region of interest" description="N-terminal hotdog fold" evidence="5">
    <location>
        <begin position="964"/>
        <end position="1102"/>
    </location>
</feature>
<dbReference type="RefSeq" id="WP_012826351.1">
    <property type="nucleotide sequence ID" value="NC_013440.1"/>
</dbReference>
<dbReference type="Pfam" id="PF08659">
    <property type="entry name" value="KR"/>
    <property type="match status" value="1"/>
</dbReference>
<evidence type="ECO:0000256" key="6">
    <source>
        <dbReference type="SAM" id="MobiDB-lite"/>
    </source>
</evidence>
<dbReference type="InterPro" id="IPR014043">
    <property type="entry name" value="Acyl_transferase_dom"/>
</dbReference>
<dbReference type="Pfam" id="PF21089">
    <property type="entry name" value="PKS_DH_N"/>
    <property type="match status" value="1"/>
</dbReference>
<protein>
    <submittedName>
        <fullName evidence="10">KR domain protein</fullName>
    </submittedName>
    <submittedName>
        <fullName evidence="11">Polyketide synthase</fullName>
    </submittedName>
</protein>
<dbReference type="FunFam" id="3.40.47.10:FF:000019">
    <property type="entry name" value="Polyketide synthase type I"/>
    <property type="match status" value="1"/>
</dbReference>
<dbReference type="eggNOG" id="COG1028">
    <property type="taxonomic scope" value="Bacteria"/>
</dbReference>
<evidence type="ECO:0000256" key="1">
    <source>
        <dbReference type="ARBA" id="ARBA00022450"/>
    </source>
</evidence>
<dbReference type="OrthoDB" id="5476655at2"/>
<dbReference type="PROSITE" id="PS00606">
    <property type="entry name" value="KS3_1"/>
    <property type="match status" value="1"/>
</dbReference>
<dbReference type="InterPro" id="IPR009081">
    <property type="entry name" value="PP-bd_ACP"/>
</dbReference>
<dbReference type="InterPro" id="IPR016036">
    <property type="entry name" value="Malonyl_transacylase_ACP-bd"/>
</dbReference>